<dbReference type="NCBIfam" id="TIGR01312">
    <property type="entry name" value="XylB"/>
    <property type="match status" value="1"/>
</dbReference>
<keyword evidence="2 9" id="KW-0859">Xylose metabolism</keyword>
<dbReference type="InterPro" id="IPR043129">
    <property type="entry name" value="ATPase_NBD"/>
</dbReference>
<evidence type="ECO:0000313" key="13">
    <source>
        <dbReference type="Proteomes" id="UP000246132"/>
    </source>
</evidence>
<dbReference type="InterPro" id="IPR050406">
    <property type="entry name" value="FGGY_Carb_Kinase"/>
</dbReference>
<dbReference type="EC" id="2.7.1.17" evidence="9"/>
<keyword evidence="4 9" id="KW-0547">Nucleotide-binding</keyword>
<protein>
    <recommendedName>
        <fullName evidence="9">Xylulose kinase</fullName>
        <shortName evidence="9">Xylulokinase</shortName>
        <ecNumber evidence="9">2.7.1.17</ecNumber>
    </recommendedName>
</protein>
<dbReference type="Pfam" id="PF00370">
    <property type="entry name" value="FGGY_N"/>
    <property type="match status" value="1"/>
</dbReference>
<reference evidence="12 13" key="1">
    <citation type="journal article" date="2018" name="Int. J. Syst. Bacteriol.">
        <title>Oceaniradius stylonemae gen. nov., sp. nov., isolated from a red alga, Stylonema cornu-cervi.</title>
        <authorList>
            <person name="Jeong S."/>
        </authorList>
    </citation>
    <scope>NUCLEOTIDE SEQUENCE [LARGE SCALE GENOMIC DNA]</scope>
    <source>
        <strain evidence="12 13">StC1</strain>
    </source>
</reference>
<comment type="catalytic activity">
    <reaction evidence="9">
        <text>D-xylulose + ATP = D-xylulose 5-phosphate + ADP + H(+)</text>
        <dbReference type="Rhea" id="RHEA:10964"/>
        <dbReference type="ChEBI" id="CHEBI:15378"/>
        <dbReference type="ChEBI" id="CHEBI:17140"/>
        <dbReference type="ChEBI" id="CHEBI:30616"/>
        <dbReference type="ChEBI" id="CHEBI:57737"/>
        <dbReference type="ChEBI" id="CHEBI:456216"/>
        <dbReference type="EC" id="2.7.1.17"/>
    </reaction>
</comment>
<dbReference type="EMBL" id="QFWV02000004">
    <property type="protein sequence ID" value="RKF07647.1"/>
    <property type="molecule type" value="Genomic_DNA"/>
</dbReference>
<evidence type="ECO:0000259" key="11">
    <source>
        <dbReference type="Pfam" id="PF02782"/>
    </source>
</evidence>
<keyword evidence="7 9" id="KW-0119">Carbohydrate metabolism</keyword>
<feature type="domain" description="Carbohydrate kinase FGGY C-terminal" evidence="11">
    <location>
        <begin position="260"/>
        <end position="447"/>
    </location>
</feature>
<dbReference type="InterPro" id="IPR018483">
    <property type="entry name" value="Carb_kinase_FGGY_CS"/>
</dbReference>
<gene>
    <name evidence="9 12" type="primary">xylB</name>
    <name evidence="12" type="ORF">DEM25_007735</name>
</gene>
<dbReference type="Gene3D" id="3.30.420.40">
    <property type="match status" value="2"/>
</dbReference>
<dbReference type="Proteomes" id="UP000246132">
    <property type="component" value="Unassembled WGS sequence"/>
</dbReference>
<name>A0A3A8ABG2_9HYPH</name>
<evidence type="ECO:0000256" key="1">
    <source>
        <dbReference type="ARBA" id="ARBA00009156"/>
    </source>
</evidence>
<dbReference type="InterPro" id="IPR018485">
    <property type="entry name" value="FGGY_C"/>
</dbReference>
<feature type="domain" description="Carbohydrate kinase FGGY N-terminal" evidence="10">
    <location>
        <begin position="10"/>
        <end position="251"/>
    </location>
</feature>
<sequence>MPAGACPVIVAGIDLGTSGIKVALVDEGGTCVASASRPSPVDAPHPGWSQQHPDQWVRLTFEILDELATDHGPLMARLRAVSLSGHMLGQVLLDTSDSPTTPCILWNDQRSTAECAELLERVPDIGWRTNGQPDPGLTAPKLLWLAKHKPDALRTADTLMLPKDYVRLHLTGERATEVTDASGTMLLDCASSSWDDQLLAVVGWDRTRLPPLLKSCDYAGQLRSELCARWGTPNTVMFAAGSGDNYAGALGVGAAVPGRAALSIGTSGVLSAVDGSFHPAPDKAILTTPHAVDGTFLSMGVVMAATQALDWLARLTGTPAGELAGLAAQLTPHEIERCPVSRASITGVRTPDNRPDASGFIGGLRGGHSKAELAYSIMEGVAMQFLAAYRAQRASKVPIASIQAVGGGTRSVFWTGLIATLLETTLAVPRQGELAACLGAARMAAAALDPANAKSILGAVPVSTRKIEPNRVLHEALHDRFEMHLRLPFAT</sequence>
<dbReference type="GO" id="GO:0005524">
    <property type="term" value="F:ATP binding"/>
    <property type="evidence" value="ECO:0007669"/>
    <property type="project" value="UniProtKB-KW"/>
</dbReference>
<evidence type="ECO:0000256" key="9">
    <source>
        <dbReference type="RuleBase" id="RU364073"/>
    </source>
</evidence>
<evidence type="ECO:0000256" key="3">
    <source>
        <dbReference type="ARBA" id="ARBA00022679"/>
    </source>
</evidence>
<comment type="similarity">
    <text evidence="1 8">Belongs to the FGGY kinase family.</text>
</comment>
<dbReference type="SUPFAM" id="SSF53067">
    <property type="entry name" value="Actin-like ATPase domain"/>
    <property type="match status" value="2"/>
</dbReference>
<evidence type="ECO:0000256" key="7">
    <source>
        <dbReference type="ARBA" id="ARBA00023277"/>
    </source>
</evidence>
<dbReference type="CDD" id="cd07808">
    <property type="entry name" value="ASKHA_NBD_FGGY_EcXK-like"/>
    <property type="match status" value="1"/>
</dbReference>
<accession>A0A3A8ABG2</accession>
<keyword evidence="3 8" id="KW-0808">Transferase</keyword>
<dbReference type="GO" id="GO:0042732">
    <property type="term" value="P:D-xylose metabolic process"/>
    <property type="evidence" value="ECO:0007669"/>
    <property type="project" value="UniProtKB-KW"/>
</dbReference>
<keyword evidence="13" id="KW-1185">Reference proteome</keyword>
<evidence type="ECO:0000256" key="2">
    <source>
        <dbReference type="ARBA" id="ARBA00022629"/>
    </source>
</evidence>
<dbReference type="AlphaFoldDB" id="A0A3A8ABG2"/>
<dbReference type="PANTHER" id="PTHR43095:SF6">
    <property type="entry name" value="XYLULOSE KINASE"/>
    <property type="match status" value="1"/>
</dbReference>
<evidence type="ECO:0000256" key="4">
    <source>
        <dbReference type="ARBA" id="ARBA00022741"/>
    </source>
</evidence>
<dbReference type="GO" id="GO:0005997">
    <property type="term" value="P:xylulose metabolic process"/>
    <property type="evidence" value="ECO:0007669"/>
    <property type="project" value="InterPro"/>
</dbReference>
<proteinExistence type="inferred from homology"/>
<evidence type="ECO:0000256" key="8">
    <source>
        <dbReference type="RuleBase" id="RU003733"/>
    </source>
</evidence>
<comment type="caution">
    <text evidence="12">The sequence shown here is derived from an EMBL/GenBank/DDBJ whole genome shotgun (WGS) entry which is preliminary data.</text>
</comment>
<dbReference type="PROSITE" id="PS00933">
    <property type="entry name" value="FGGY_KINASES_1"/>
    <property type="match status" value="1"/>
</dbReference>
<dbReference type="GO" id="GO:0004856">
    <property type="term" value="F:D-xylulokinase activity"/>
    <property type="evidence" value="ECO:0007669"/>
    <property type="project" value="UniProtKB-EC"/>
</dbReference>
<evidence type="ECO:0000313" key="12">
    <source>
        <dbReference type="EMBL" id="RKF07647.1"/>
    </source>
</evidence>
<evidence type="ECO:0000256" key="6">
    <source>
        <dbReference type="ARBA" id="ARBA00022840"/>
    </source>
</evidence>
<keyword evidence="5 8" id="KW-0418">Kinase</keyword>
<evidence type="ECO:0000256" key="5">
    <source>
        <dbReference type="ARBA" id="ARBA00022777"/>
    </source>
</evidence>
<dbReference type="PROSITE" id="PS00445">
    <property type="entry name" value="FGGY_KINASES_2"/>
    <property type="match status" value="1"/>
</dbReference>
<dbReference type="InterPro" id="IPR000577">
    <property type="entry name" value="Carb_kinase_FGGY"/>
</dbReference>
<evidence type="ECO:0000259" key="10">
    <source>
        <dbReference type="Pfam" id="PF00370"/>
    </source>
</evidence>
<dbReference type="InterPro" id="IPR018484">
    <property type="entry name" value="FGGY_N"/>
</dbReference>
<dbReference type="InterPro" id="IPR006000">
    <property type="entry name" value="Xylulokinase"/>
</dbReference>
<dbReference type="Pfam" id="PF02782">
    <property type="entry name" value="FGGY_C"/>
    <property type="match status" value="1"/>
</dbReference>
<dbReference type="PANTHER" id="PTHR43095">
    <property type="entry name" value="SUGAR KINASE"/>
    <property type="match status" value="1"/>
</dbReference>
<dbReference type="PIRSF" id="PIRSF000538">
    <property type="entry name" value="GlpK"/>
    <property type="match status" value="1"/>
</dbReference>
<keyword evidence="6 9" id="KW-0067">ATP-binding</keyword>
<organism evidence="12 13">
    <name type="scientific">Oceaniradius stylonematis</name>
    <dbReference type="NCBI Taxonomy" id="2184161"/>
    <lineage>
        <taxon>Bacteria</taxon>
        <taxon>Pseudomonadati</taxon>
        <taxon>Pseudomonadota</taxon>
        <taxon>Alphaproteobacteria</taxon>
        <taxon>Hyphomicrobiales</taxon>
        <taxon>Ahrensiaceae</taxon>
        <taxon>Oceaniradius</taxon>
    </lineage>
</organism>